<organism evidence="3 4">
    <name type="scientific">Lithohypha guttulata</name>
    <dbReference type="NCBI Taxonomy" id="1690604"/>
    <lineage>
        <taxon>Eukaryota</taxon>
        <taxon>Fungi</taxon>
        <taxon>Dikarya</taxon>
        <taxon>Ascomycota</taxon>
        <taxon>Pezizomycotina</taxon>
        <taxon>Eurotiomycetes</taxon>
        <taxon>Chaetothyriomycetidae</taxon>
        <taxon>Chaetothyriales</taxon>
        <taxon>Trichomeriaceae</taxon>
        <taxon>Lithohypha</taxon>
    </lineage>
</organism>
<accession>A0ABR0KJU0</accession>
<feature type="region of interest" description="Disordered" evidence="1">
    <location>
        <begin position="361"/>
        <end position="407"/>
    </location>
</feature>
<feature type="region of interest" description="Disordered" evidence="1">
    <location>
        <begin position="559"/>
        <end position="630"/>
    </location>
</feature>
<feature type="compositionally biased region" description="Low complexity" evidence="1">
    <location>
        <begin position="288"/>
        <end position="297"/>
    </location>
</feature>
<gene>
    <name evidence="3" type="ORF">LTR24_001708</name>
</gene>
<feature type="compositionally biased region" description="Low complexity" evidence="1">
    <location>
        <begin position="361"/>
        <end position="372"/>
    </location>
</feature>
<feature type="compositionally biased region" description="Basic and acidic residues" evidence="1">
    <location>
        <begin position="608"/>
        <end position="618"/>
    </location>
</feature>
<evidence type="ECO:0000256" key="1">
    <source>
        <dbReference type="SAM" id="MobiDB-lite"/>
    </source>
</evidence>
<evidence type="ECO:0000313" key="4">
    <source>
        <dbReference type="Proteomes" id="UP001345013"/>
    </source>
</evidence>
<name>A0ABR0KJU0_9EURO</name>
<feature type="region of interest" description="Disordered" evidence="1">
    <location>
        <begin position="448"/>
        <end position="476"/>
    </location>
</feature>
<dbReference type="EMBL" id="JAVRRG010000013">
    <property type="protein sequence ID" value="KAK5098603.1"/>
    <property type="molecule type" value="Genomic_DNA"/>
</dbReference>
<feature type="compositionally biased region" description="Polar residues" evidence="1">
    <location>
        <begin position="587"/>
        <end position="606"/>
    </location>
</feature>
<evidence type="ECO:0000256" key="2">
    <source>
        <dbReference type="SAM" id="Phobius"/>
    </source>
</evidence>
<comment type="caution">
    <text evidence="3">The sequence shown here is derived from an EMBL/GenBank/DDBJ whole genome shotgun (WGS) entry which is preliminary data.</text>
</comment>
<feature type="region of interest" description="Disordered" evidence="1">
    <location>
        <begin position="47"/>
        <end position="69"/>
    </location>
</feature>
<feature type="compositionally biased region" description="Polar residues" evidence="1">
    <location>
        <begin position="373"/>
        <end position="382"/>
    </location>
</feature>
<keyword evidence="2" id="KW-0812">Transmembrane</keyword>
<dbReference type="Proteomes" id="UP001345013">
    <property type="component" value="Unassembled WGS sequence"/>
</dbReference>
<feature type="region of interest" description="Disordered" evidence="1">
    <location>
        <begin position="278"/>
        <end position="312"/>
    </location>
</feature>
<feature type="transmembrane region" description="Helical" evidence="2">
    <location>
        <begin position="20"/>
        <end position="41"/>
    </location>
</feature>
<keyword evidence="4" id="KW-1185">Reference proteome</keyword>
<keyword evidence="2" id="KW-1133">Transmembrane helix</keyword>
<reference evidence="3 4" key="1">
    <citation type="submission" date="2023-08" db="EMBL/GenBank/DDBJ databases">
        <title>Black Yeasts Isolated from many extreme environments.</title>
        <authorList>
            <person name="Coleine C."/>
            <person name="Stajich J.E."/>
            <person name="Selbmann L."/>
        </authorList>
    </citation>
    <scope>NUCLEOTIDE SEQUENCE [LARGE SCALE GENOMIC DNA]</scope>
    <source>
        <strain evidence="3 4">CCFEE 5885</strain>
    </source>
</reference>
<protein>
    <submittedName>
        <fullName evidence="3">Uncharacterized protein</fullName>
    </submittedName>
</protein>
<keyword evidence="2" id="KW-0472">Membrane</keyword>
<proteinExistence type="predicted"/>
<sequence>MPALHYQHLYRRVDTGVSFSIIFGVIAATVVLVCAVWGFIIPKWRKKHPANPSRTKWNDGSILTSRRRPSRRIRTFPSHPAIKPLLSKPSTAQILPTYNPRIESPFPDSPNQGVTRTLPHVVRTYSAPVPTTSLSSHGLFTPVRRQNPGEDQFKNKYHTVPRASDAKNFPGRSADFGDAKDFILAVPEPLALKPREAGRPPAVKRHLEKYGTPHSNSPVGSDKHPHPNKLFHAVQSGNYRSSLCSSTSLRIDHRESDEAATLAAREVEDAVNKAIEEGAGQRQYPEYSSNESSKASSVVGPHKEATDQGSRVPQLARAGTVTRPKTPVDELRKFYTQDTRKEVVSMARLPRDLTTSTALTVVENSSENDSVSTPATSPTLPSGTLKLLPTPLRPRKSSDTMPPSAAQAFSHSNTMCSMDTVEEGKSGVPALQPVLGRKRARRVSQGFYHTGRRDPPAPLNIKSSNVSSSPRNHYPRRSLTDIGTIVAAPTVKPGQLQPRMRASSMYSQDTYGFNLVPSPTTPEFPSPMLDVFSDHSGYGNPFTGRQSVKTRVEEWTQRIHALPSPSLPTPKNSSFSDTVGKDRAKLETNTSPQENTKSGPATTSLDDTGEKPVQRTGEHLASAPGVASWI</sequence>
<evidence type="ECO:0000313" key="3">
    <source>
        <dbReference type="EMBL" id="KAK5098603.1"/>
    </source>
</evidence>
<feature type="compositionally biased region" description="Polar residues" evidence="1">
    <location>
        <begin position="461"/>
        <end position="471"/>
    </location>
</feature>